<organism evidence="1 2">
    <name type="scientific">Limnothrix redekei LRLZ20PSL1</name>
    <dbReference type="NCBI Taxonomy" id="3112953"/>
    <lineage>
        <taxon>Bacteria</taxon>
        <taxon>Bacillati</taxon>
        <taxon>Cyanobacteriota</taxon>
        <taxon>Cyanophyceae</taxon>
        <taxon>Pseudanabaenales</taxon>
        <taxon>Pseudanabaenaceae</taxon>
        <taxon>Limnothrix</taxon>
    </lineage>
</organism>
<proteinExistence type="predicted"/>
<name>A0ABW7CAN1_9CYAN</name>
<evidence type="ECO:0000313" key="2">
    <source>
        <dbReference type="Proteomes" id="UP001604335"/>
    </source>
</evidence>
<comment type="caution">
    <text evidence="1">The sequence shown here is derived from an EMBL/GenBank/DDBJ whole genome shotgun (WGS) entry which is preliminary data.</text>
</comment>
<reference evidence="2" key="1">
    <citation type="journal article" date="2024" name="Algal Res.">
        <title>Biochemical, toxicological and genomic investigation of a high-biomass producing Limnothrix strain isolated from Italian shallow drinking water reservoir.</title>
        <authorList>
            <person name="Simonazzi M."/>
            <person name="Shishido T.K."/>
            <person name="Delbaje E."/>
            <person name="Wahlsten M."/>
            <person name="Fewer D.P."/>
            <person name="Sivonen K."/>
            <person name="Pezzolesi L."/>
            <person name="Pistocchi R."/>
        </authorList>
    </citation>
    <scope>NUCLEOTIDE SEQUENCE [LARGE SCALE GENOMIC DNA]</scope>
    <source>
        <strain evidence="2">LRLZ20PSL1</strain>
    </source>
</reference>
<sequence length="105" mass="11525">MNVKNNPTKEQLKSLIAAQDDDAGDHMLWVSTDGEVFLDTVPESLTPAGHAESLAGRMQFRLETMAAGNDYVGPKAAEDKAWIDCVYAALLTNYERGVRGYVDTF</sequence>
<accession>A0ABW7CAN1</accession>
<keyword evidence="2" id="KW-1185">Reference proteome</keyword>
<dbReference type="Proteomes" id="UP001604335">
    <property type="component" value="Unassembled WGS sequence"/>
</dbReference>
<gene>
    <name evidence="1" type="ORF">VPK24_10630</name>
</gene>
<dbReference type="EMBL" id="JAZAQF010000059">
    <property type="protein sequence ID" value="MFG3818091.1"/>
    <property type="molecule type" value="Genomic_DNA"/>
</dbReference>
<evidence type="ECO:0000313" key="1">
    <source>
        <dbReference type="EMBL" id="MFG3818091.1"/>
    </source>
</evidence>
<dbReference type="RefSeq" id="WP_393013018.1">
    <property type="nucleotide sequence ID" value="NZ_JAZAQF010000059.1"/>
</dbReference>
<protein>
    <submittedName>
        <fullName evidence="1">Uncharacterized protein</fullName>
    </submittedName>
</protein>